<dbReference type="UniPathway" id="UPA00665"/>
<keyword evidence="11" id="KW-0449">Lipoprotein</keyword>
<evidence type="ECO:0000313" key="12">
    <source>
        <dbReference type="Proteomes" id="UP000297149"/>
    </source>
</evidence>
<dbReference type="Pfam" id="PF01252">
    <property type="entry name" value="Peptidase_A8"/>
    <property type="match status" value="1"/>
</dbReference>
<dbReference type="AlphaFoldDB" id="A0A4P7VZD1"/>
<dbReference type="PRINTS" id="PR00781">
    <property type="entry name" value="LIPOSIGPTASE"/>
</dbReference>
<feature type="active site" evidence="9">
    <location>
        <position position="179"/>
    </location>
</feature>
<keyword evidence="12" id="KW-1185">Reference proteome</keyword>
<evidence type="ECO:0000256" key="2">
    <source>
        <dbReference type="ARBA" id="ARBA00022475"/>
    </source>
</evidence>
<accession>A0A4P7VZD1</accession>
<organism evidence="11 12">
    <name type="scientific">Duncaniella dubosii</name>
    <dbReference type="NCBI Taxonomy" id="2518971"/>
    <lineage>
        <taxon>Bacteria</taxon>
        <taxon>Pseudomonadati</taxon>
        <taxon>Bacteroidota</taxon>
        <taxon>Bacteroidia</taxon>
        <taxon>Bacteroidales</taxon>
        <taxon>Muribaculaceae</taxon>
        <taxon>Duncaniella</taxon>
    </lineage>
</organism>
<keyword evidence="5 9" id="KW-0064">Aspartyl protease</keyword>
<dbReference type="InterPro" id="IPR001872">
    <property type="entry name" value="Peptidase_A8"/>
</dbReference>
<dbReference type="GO" id="GO:0005886">
    <property type="term" value="C:plasma membrane"/>
    <property type="evidence" value="ECO:0007669"/>
    <property type="project" value="UniProtKB-SubCell"/>
</dbReference>
<dbReference type="EC" id="3.4.23.36" evidence="9"/>
<gene>
    <name evidence="9" type="primary">lspA</name>
    <name evidence="11" type="ORF">E7747_00510</name>
</gene>
<evidence type="ECO:0000256" key="8">
    <source>
        <dbReference type="ARBA" id="ARBA00023136"/>
    </source>
</evidence>
<evidence type="ECO:0000313" key="11">
    <source>
        <dbReference type="EMBL" id="QCD40919.1"/>
    </source>
</evidence>
<evidence type="ECO:0000256" key="5">
    <source>
        <dbReference type="ARBA" id="ARBA00022750"/>
    </source>
</evidence>
<comment type="similarity">
    <text evidence="1 9 10">Belongs to the peptidase A8 family.</text>
</comment>
<dbReference type="KEGG" id="ddb:E7747_00510"/>
<evidence type="ECO:0000256" key="6">
    <source>
        <dbReference type="ARBA" id="ARBA00022801"/>
    </source>
</evidence>
<dbReference type="EMBL" id="CP039396">
    <property type="protein sequence ID" value="QCD40919.1"/>
    <property type="molecule type" value="Genomic_DNA"/>
</dbReference>
<evidence type="ECO:0000256" key="9">
    <source>
        <dbReference type="HAMAP-Rule" id="MF_00161"/>
    </source>
</evidence>
<evidence type="ECO:0000256" key="3">
    <source>
        <dbReference type="ARBA" id="ARBA00022670"/>
    </source>
</evidence>
<dbReference type="RefSeq" id="WP_123613194.1">
    <property type="nucleotide sequence ID" value="NZ_CAXHQF010000012.1"/>
</dbReference>
<comment type="catalytic activity">
    <reaction evidence="9">
        <text>Release of signal peptides from bacterial membrane prolipoproteins. Hydrolyzes -Xaa-Yaa-Zaa-|-(S,diacylglyceryl)Cys-, in which Xaa is hydrophobic (preferably Leu), and Yaa (Ala or Ser) and Zaa (Gly or Ala) have small, neutral side chains.</text>
        <dbReference type="EC" id="3.4.23.36"/>
    </reaction>
</comment>
<keyword evidence="8 9" id="KW-0472">Membrane</keyword>
<dbReference type="NCBIfam" id="NF011369">
    <property type="entry name" value="PRK14788.1"/>
    <property type="match status" value="1"/>
</dbReference>
<name>A0A4P7VZD1_9BACT</name>
<sequence>MRSRATLVLVITILVVILDQASKIWIKTHFYLGEDVKIFSWFYLYFIENNGMAFGMELGSKLALTLFRIVAVGFLIWYVVKIYALRTIPRGYLVCLAFIIAGAAGNIFDCVFYGLIFDNPAPPQVASLFPAGGGYAPIFLGRVVDMLYFPLFSFIWPSWIPFVGGQQFLFFQPIFNLADAAISCGIIVLIIFYHSYILPPKALAELPER</sequence>
<feature type="transmembrane region" description="Helical" evidence="9">
    <location>
        <begin position="62"/>
        <end position="80"/>
    </location>
</feature>
<comment type="function">
    <text evidence="9">This protein specifically catalyzes the removal of signal peptides from prolipoproteins.</text>
</comment>
<dbReference type="PANTHER" id="PTHR33695">
    <property type="entry name" value="LIPOPROTEIN SIGNAL PEPTIDASE"/>
    <property type="match status" value="1"/>
</dbReference>
<feature type="transmembrane region" description="Helical" evidence="9">
    <location>
        <begin position="92"/>
        <end position="116"/>
    </location>
</feature>
<dbReference type="PANTHER" id="PTHR33695:SF1">
    <property type="entry name" value="LIPOPROTEIN SIGNAL PEPTIDASE"/>
    <property type="match status" value="1"/>
</dbReference>
<comment type="pathway">
    <text evidence="9">Protein modification; lipoprotein biosynthesis (signal peptide cleavage).</text>
</comment>
<evidence type="ECO:0000256" key="1">
    <source>
        <dbReference type="ARBA" id="ARBA00006139"/>
    </source>
</evidence>
<dbReference type="HAMAP" id="MF_00161">
    <property type="entry name" value="LspA"/>
    <property type="match status" value="1"/>
</dbReference>
<keyword evidence="2 9" id="KW-1003">Cell membrane</keyword>
<keyword evidence="4 9" id="KW-0812">Transmembrane</keyword>
<protein>
    <recommendedName>
        <fullName evidence="9">Lipoprotein signal peptidase</fullName>
        <ecNumber evidence="9">3.4.23.36</ecNumber>
    </recommendedName>
    <alternativeName>
        <fullName evidence="9">Prolipoprotein signal peptidase</fullName>
    </alternativeName>
    <alternativeName>
        <fullName evidence="9">Signal peptidase II</fullName>
        <shortName evidence="9">SPase II</shortName>
    </alternativeName>
</protein>
<proteinExistence type="inferred from homology"/>
<feature type="active site" evidence="9">
    <location>
        <position position="145"/>
    </location>
</feature>
<keyword evidence="7 9" id="KW-1133">Transmembrane helix</keyword>
<comment type="subcellular location">
    <subcellularLocation>
        <location evidence="9">Cell membrane</location>
        <topology evidence="9">Multi-pass membrane protein</topology>
    </subcellularLocation>
</comment>
<dbReference type="GO" id="GO:0006508">
    <property type="term" value="P:proteolysis"/>
    <property type="evidence" value="ECO:0007669"/>
    <property type="project" value="UniProtKB-KW"/>
</dbReference>
<feature type="transmembrane region" description="Helical" evidence="9">
    <location>
        <begin position="136"/>
        <end position="156"/>
    </location>
</feature>
<evidence type="ECO:0000256" key="10">
    <source>
        <dbReference type="RuleBase" id="RU004181"/>
    </source>
</evidence>
<dbReference type="GO" id="GO:0004190">
    <property type="term" value="F:aspartic-type endopeptidase activity"/>
    <property type="evidence" value="ECO:0007669"/>
    <property type="project" value="UniProtKB-UniRule"/>
</dbReference>
<keyword evidence="3 9" id="KW-0645">Protease</keyword>
<evidence type="ECO:0000256" key="4">
    <source>
        <dbReference type="ARBA" id="ARBA00022692"/>
    </source>
</evidence>
<reference evidence="12" key="1">
    <citation type="submission" date="2019-02" db="EMBL/GenBank/DDBJ databases">
        <title>Isolation and identification of novel species under the genus Muribaculum.</title>
        <authorList>
            <person name="Miyake S."/>
            <person name="Ding Y."/>
            <person name="Low A."/>
            <person name="Soh M."/>
            <person name="Seedorf H."/>
        </authorList>
    </citation>
    <scope>NUCLEOTIDE SEQUENCE [LARGE SCALE GENOMIC DNA]</scope>
    <source>
        <strain evidence="12">H5</strain>
    </source>
</reference>
<feature type="transmembrane region" description="Helical" evidence="9">
    <location>
        <begin position="168"/>
        <end position="193"/>
    </location>
</feature>
<keyword evidence="6 9" id="KW-0378">Hydrolase</keyword>
<evidence type="ECO:0000256" key="7">
    <source>
        <dbReference type="ARBA" id="ARBA00022989"/>
    </source>
</evidence>
<dbReference type="Proteomes" id="UP000297149">
    <property type="component" value="Chromosome"/>
</dbReference>